<evidence type="ECO:0000313" key="4">
    <source>
        <dbReference type="Proteomes" id="UP000562984"/>
    </source>
</evidence>
<evidence type="ECO:0000256" key="1">
    <source>
        <dbReference type="HAMAP-Rule" id="MF_00386"/>
    </source>
</evidence>
<keyword evidence="1" id="KW-1003">Cell membrane</keyword>
<comment type="subcellular location">
    <subcellularLocation>
        <location evidence="1">Cell membrane</location>
        <topology evidence="1">Peripheral membrane protein</topology>
        <orientation evidence="1">Cytoplasmic side</orientation>
    </subcellularLocation>
</comment>
<accession>A0A849ACK5</accession>
<proteinExistence type="inferred from homology"/>
<dbReference type="HAMAP" id="MF_00386">
    <property type="entry name" value="UPF0161_YidD"/>
    <property type="match status" value="1"/>
</dbReference>
<evidence type="ECO:0000256" key="2">
    <source>
        <dbReference type="SAM" id="MobiDB-lite"/>
    </source>
</evidence>
<dbReference type="PANTHER" id="PTHR33383:SF1">
    <property type="entry name" value="MEMBRANE PROTEIN INSERTION EFFICIENCY FACTOR-RELATED"/>
    <property type="match status" value="1"/>
</dbReference>
<feature type="compositionally biased region" description="Low complexity" evidence="2">
    <location>
        <begin position="112"/>
        <end position="128"/>
    </location>
</feature>
<dbReference type="GO" id="GO:0005886">
    <property type="term" value="C:plasma membrane"/>
    <property type="evidence" value="ECO:0007669"/>
    <property type="project" value="UniProtKB-SubCell"/>
</dbReference>
<dbReference type="PANTHER" id="PTHR33383">
    <property type="entry name" value="MEMBRANE PROTEIN INSERTION EFFICIENCY FACTOR-RELATED"/>
    <property type="match status" value="1"/>
</dbReference>
<organism evidence="3 4">
    <name type="scientific">Nakamurella aerolata</name>
    <dbReference type="NCBI Taxonomy" id="1656892"/>
    <lineage>
        <taxon>Bacteria</taxon>
        <taxon>Bacillati</taxon>
        <taxon>Actinomycetota</taxon>
        <taxon>Actinomycetes</taxon>
        <taxon>Nakamurellales</taxon>
        <taxon>Nakamurellaceae</taxon>
        <taxon>Nakamurella</taxon>
    </lineage>
</organism>
<dbReference type="EMBL" id="JABEND010000008">
    <property type="protein sequence ID" value="NNG36888.1"/>
    <property type="molecule type" value="Genomic_DNA"/>
</dbReference>
<dbReference type="SMART" id="SM01234">
    <property type="entry name" value="Haemolytic"/>
    <property type="match status" value="1"/>
</dbReference>
<dbReference type="Proteomes" id="UP000562984">
    <property type="component" value="Unassembled WGS sequence"/>
</dbReference>
<name>A0A849ACK5_9ACTN</name>
<dbReference type="AlphaFoldDB" id="A0A849ACK5"/>
<protein>
    <recommendedName>
        <fullName evidence="1">Putative membrane protein insertion efficiency factor</fullName>
    </recommendedName>
</protein>
<comment type="similarity">
    <text evidence="1">Belongs to the UPF0161 family.</text>
</comment>
<keyword evidence="1" id="KW-0472">Membrane</keyword>
<evidence type="ECO:0000313" key="3">
    <source>
        <dbReference type="EMBL" id="NNG36888.1"/>
    </source>
</evidence>
<comment type="function">
    <text evidence="1">Could be involved in insertion of integral membrane proteins into the membrane.</text>
</comment>
<reference evidence="3 4" key="1">
    <citation type="submission" date="2020-05" db="EMBL/GenBank/DDBJ databases">
        <title>Nakamurella sp. DB0629 isolated from air conditioner.</title>
        <authorList>
            <person name="Kim D.H."/>
            <person name="Kim D.-U."/>
        </authorList>
    </citation>
    <scope>NUCLEOTIDE SEQUENCE [LARGE SCALE GENOMIC DNA]</scope>
    <source>
        <strain evidence="3 4">DB0629</strain>
    </source>
</reference>
<sequence>MSAPARALAATVRFYQRHISPALPATCRYTPTCSAYAVQALTEHGALRGSWLSLRRLARCGPWSRREHVDLVPEPSPRRKAKLAAAESDRVASTRGRSATLIAAAAAGEPIAVAHSSSSGSDAASAAPANPPAAAPSPGRHTHRLQPHRSRPA</sequence>
<keyword evidence="4" id="KW-1185">Reference proteome</keyword>
<feature type="region of interest" description="Disordered" evidence="2">
    <location>
        <begin position="112"/>
        <end position="153"/>
    </location>
</feature>
<feature type="compositionally biased region" description="Basic residues" evidence="2">
    <location>
        <begin position="140"/>
        <end position="153"/>
    </location>
</feature>
<gene>
    <name evidence="3" type="primary">yidD</name>
    <name evidence="3" type="ORF">HKD39_14445</name>
</gene>
<dbReference type="InterPro" id="IPR002696">
    <property type="entry name" value="Membr_insert_effic_factor_YidD"/>
</dbReference>
<comment type="caution">
    <text evidence="3">The sequence shown here is derived from an EMBL/GenBank/DDBJ whole genome shotgun (WGS) entry which is preliminary data.</text>
</comment>
<dbReference type="Pfam" id="PF01809">
    <property type="entry name" value="YidD"/>
    <property type="match status" value="1"/>
</dbReference>
<dbReference type="RefSeq" id="WP_171200565.1">
    <property type="nucleotide sequence ID" value="NZ_JABEND010000008.1"/>
</dbReference>
<feature type="region of interest" description="Disordered" evidence="2">
    <location>
        <begin position="74"/>
        <end position="96"/>
    </location>
</feature>
<dbReference type="NCBIfam" id="TIGR00278">
    <property type="entry name" value="membrane protein insertion efficiency factor YidD"/>
    <property type="match status" value="1"/>
</dbReference>